<comment type="caution">
    <text evidence="4">The sequence shown here is derived from an EMBL/GenBank/DDBJ whole genome shotgun (WGS) entry which is preliminary data.</text>
</comment>
<dbReference type="GO" id="GO:0016020">
    <property type="term" value="C:membrane"/>
    <property type="evidence" value="ECO:0007669"/>
    <property type="project" value="GOC"/>
</dbReference>
<dbReference type="Pfam" id="PF00149">
    <property type="entry name" value="Metallophos"/>
    <property type="match status" value="1"/>
</dbReference>
<dbReference type="GO" id="GO:0009245">
    <property type="term" value="P:lipid A biosynthetic process"/>
    <property type="evidence" value="ECO:0007669"/>
    <property type="project" value="TreeGrafter"/>
</dbReference>
<evidence type="ECO:0000313" key="4">
    <source>
        <dbReference type="EMBL" id="PUV24281.1"/>
    </source>
</evidence>
<dbReference type="Gene3D" id="3.60.21.10">
    <property type="match status" value="1"/>
</dbReference>
<dbReference type="Proteomes" id="UP000250831">
    <property type="component" value="Unassembled WGS sequence"/>
</dbReference>
<dbReference type="InterPro" id="IPR051158">
    <property type="entry name" value="Metallophosphoesterase_sf"/>
</dbReference>
<dbReference type="PIRSF" id="PIRSF008292">
    <property type="entry name" value="UCP008292"/>
    <property type="match status" value="1"/>
</dbReference>
<dbReference type="AlphaFoldDB" id="A0A363NUG2"/>
<dbReference type="GO" id="GO:0008758">
    <property type="term" value="F:UDP-2,3-diacylglucosamine hydrolase activity"/>
    <property type="evidence" value="ECO:0007669"/>
    <property type="project" value="TreeGrafter"/>
</dbReference>
<accession>A0A363NUG2</accession>
<keyword evidence="1" id="KW-0479">Metal-binding</keyword>
<dbReference type="OrthoDB" id="9783437at2"/>
<dbReference type="PANTHER" id="PTHR31302:SF31">
    <property type="entry name" value="PHOSPHODIESTERASE YAEI"/>
    <property type="match status" value="1"/>
</dbReference>
<keyword evidence="2" id="KW-0378">Hydrolase</keyword>
<dbReference type="PANTHER" id="PTHR31302">
    <property type="entry name" value="TRANSMEMBRANE PROTEIN WITH METALLOPHOSPHOESTERASE DOMAIN-RELATED"/>
    <property type="match status" value="1"/>
</dbReference>
<feature type="domain" description="Calcineurin-like phosphoesterase" evidence="3">
    <location>
        <begin position="6"/>
        <end position="208"/>
    </location>
</feature>
<dbReference type="InterPro" id="IPR004843">
    <property type="entry name" value="Calcineurin-like_PHP"/>
</dbReference>
<dbReference type="InterPro" id="IPR029052">
    <property type="entry name" value="Metallo-depent_PP-like"/>
</dbReference>
<name>A0A363NUG2_9SPHI</name>
<dbReference type="InterPro" id="IPR016538">
    <property type="entry name" value="UCP008292"/>
</dbReference>
<dbReference type="SUPFAM" id="SSF56300">
    <property type="entry name" value="Metallo-dependent phosphatases"/>
    <property type="match status" value="1"/>
</dbReference>
<gene>
    <name evidence="4" type="ORF">DCO56_13065</name>
</gene>
<dbReference type="RefSeq" id="WP_108634209.1">
    <property type="nucleotide sequence ID" value="NZ_QCXX01000003.1"/>
</dbReference>
<dbReference type="EMBL" id="QCXX01000003">
    <property type="protein sequence ID" value="PUV24281.1"/>
    <property type="molecule type" value="Genomic_DNA"/>
</dbReference>
<evidence type="ECO:0000256" key="2">
    <source>
        <dbReference type="ARBA" id="ARBA00022801"/>
    </source>
</evidence>
<organism evidence="4 5">
    <name type="scientific">Sphingobacterium athyrii</name>
    <dbReference type="NCBI Taxonomy" id="2152717"/>
    <lineage>
        <taxon>Bacteria</taxon>
        <taxon>Pseudomonadati</taxon>
        <taxon>Bacteroidota</taxon>
        <taxon>Sphingobacteriia</taxon>
        <taxon>Sphingobacteriales</taxon>
        <taxon>Sphingobacteriaceae</taxon>
        <taxon>Sphingobacterium</taxon>
    </lineage>
</organism>
<dbReference type="GO" id="GO:0046872">
    <property type="term" value="F:metal ion binding"/>
    <property type="evidence" value="ECO:0007669"/>
    <property type="project" value="UniProtKB-KW"/>
</dbReference>
<evidence type="ECO:0000256" key="1">
    <source>
        <dbReference type="ARBA" id="ARBA00022723"/>
    </source>
</evidence>
<keyword evidence="5" id="KW-1185">Reference proteome</keyword>
<sequence length="244" mass="26807">MARKTTIAAIGDIHMNQSQQGKWKTIFEEISPKAKVLLLCGDLTDTGDEEEAEMLVTELKHLQIPVIAVLGNHDYEKGRQKQIRQILTDSKVTVLDGEAIVVADIGFAGVKGFGGGFDRYMLSMFGEDAMKSFVQEAVNESLLLDRALARLEQEYTDIKKVALLHYAPIADTVVGEPKEIYPFLGSTHLMEPIQRRNVTAAFHGHAHAGKFKAQSPAGIPIYNVAVPVLKAHHGDDTSFALIDI</sequence>
<evidence type="ECO:0000259" key="3">
    <source>
        <dbReference type="Pfam" id="PF00149"/>
    </source>
</evidence>
<reference evidence="4 5" key="1">
    <citation type="submission" date="2018-04" db="EMBL/GenBank/DDBJ databases">
        <title>Sphingobacterium sp. M46 Genome.</title>
        <authorList>
            <person name="Cheng J."/>
            <person name="Li Y."/>
        </authorList>
    </citation>
    <scope>NUCLEOTIDE SEQUENCE [LARGE SCALE GENOMIC DNA]</scope>
    <source>
        <strain evidence="4 5">M46</strain>
    </source>
</reference>
<protein>
    <submittedName>
        <fullName evidence="4">Metallophosphoesterase</fullName>
    </submittedName>
</protein>
<evidence type="ECO:0000313" key="5">
    <source>
        <dbReference type="Proteomes" id="UP000250831"/>
    </source>
</evidence>
<proteinExistence type="predicted"/>